<dbReference type="InterPro" id="IPR057135">
    <property type="entry name" value="At4g27190-like_LRR"/>
</dbReference>
<dbReference type="InterPro" id="IPR032675">
    <property type="entry name" value="LRR_dom_sf"/>
</dbReference>
<dbReference type="Proteomes" id="UP001396334">
    <property type="component" value="Unassembled WGS sequence"/>
</dbReference>
<keyword evidence="4" id="KW-1185">Reference proteome</keyword>
<dbReference type="PANTHER" id="PTHR33463:SF192">
    <property type="entry name" value="DISEASE RESISTANCE PROTEIN RPS2-LIKE"/>
    <property type="match status" value="1"/>
</dbReference>
<sequence>MQMVLLGIVSKSHHLEGVELRWNEILGYMSSSPGKMKSLELVNLPRLKSFCSGNHTFEFPCLEEVIVRGCPEMEIFCKGNLNSPLLRSVEYGRDKGLWSGDINSTVQHLHSTKVWYQGIGYFVLSEFSKSIEIWNKKSLDFKNRKVLEVEECNSLKYIFSVSMALELVQLTYLKVKNCPMVEYIVKKGTEKTTIDTLLLPRLCRIKLKSCSELTSFVWEVLLCNVHLWKELM</sequence>
<accession>A0ABR2RW15</accession>
<evidence type="ECO:0000259" key="2">
    <source>
        <dbReference type="Pfam" id="PF23247"/>
    </source>
</evidence>
<proteinExistence type="predicted"/>
<gene>
    <name evidence="3" type="ORF">V6N11_079532</name>
</gene>
<keyword evidence="1" id="KW-0611">Plant defense</keyword>
<dbReference type="Gene3D" id="3.80.10.10">
    <property type="entry name" value="Ribonuclease Inhibitor"/>
    <property type="match status" value="1"/>
</dbReference>
<dbReference type="PANTHER" id="PTHR33463">
    <property type="entry name" value="NB-ARC DOMAIN-CONTAINING PROTEIN-RELATED"/>
    <property type="match status" value="1"/>
</dbReference>
<dbReference type="EMBL" id="JBBPBN010000020">
    <property type="protein sequence ID" value="KAK9017045.1"/>
    <property type="molecule type" value="Genomic_DNA"/>
</dbReference>
<organism evidence="3 4">
    <name type="scientific">Hibiscus sabdariffa</name>
    <name type="common">roselle</name>
    <dbReference type="NCBI Taxonomy" id="183260"/>
    <lineage>
        <taxon>Eukaryota</taxon>
        <taxon>Viridiplantae</taxon>
        <taxon>Streptophyta</taxon>
        <taxon>Embryophyta</taxon>
        <taxon>Tracheophyta</taxon>
        <taxon>Spermatophyta</taxon>
        <taxon>Magnoliopsida</taxon>
        <taxon>eudicotyledons</taxon>
        <taxon>Gunneridae</taxon>
        <taxon>Pentapetalae</taxon>
        <taxon>rosids</taxon>
        <taxon>malvids</taxon>
        <taxon>Malvales</taxon>
        <taxon>Malvaceae</taxon>
        <taxon>Malvoideae</taxon>
        <taxon>Hibiscus</taxon>
    </lineage>
</organism>
<protein>
    <recommendedName>
        <fullName evidence="2">Disease resistance protein At4g27190-like leucine-rich repeats domain-containing protein</fullName>
    </recommendedName>
</protein>
<name>A0ABR2RW15_9ROSI</name>
<evidence type="ECO:0000313" key="4">
    <source>
        <dbReference type="Proteomes" id="UP001396334"/>
    </source>
</evidence>
<evidence type="ECO:0000313" key="3">
    <source>
        <dbReference type="EMBL" id="KAK9017045.1"/>
    </source>
</evidence>
<evidence type="ECO:0000256" key="1">
    <source>
        <dbReference type="ARBA" id="ARBA00022821"/>
    </source>
</evidence>
<feature type="domain" description="Disease resistance protein At4g27190-like leucine-rich repeats" evidence="2">
    <location>
        <begin position="124"/>
        <end position="178"/>
    </location>
</feature>
<comment type="caution">
    <text evidence="3">The sequence shown here is derived from an EMBL/GenBank/DDBJ whole genome shotgun (WGS) entry which is preliminary data.</text>
</comment>
<dbReference type="SUPFAM" id="SSF52047">
    <property type="entry name" value="RNI-like"/>
    <property type="match status" value="1"/>
</dbReference>
<dbReference type="Pfam" id="PF23247">
    <property type="entry name" value="LRR_RPS2"/>
    <property type="match status" value="1"/>
</dbReference>
<reference evidence="3 4" key="1">
    <citation type="journal article" date="2024" name="G3 (Bethesda)">
        <title>Genome assembly of Hibiscus sabdariffa L. provides insights into metabolisms of medicinal natural products.</title>
        <authorList>
            <person name="Kim T."/>
        </authorList>
    </citation>
    <scope>NUCLEOTIDE SEQUENCE [LARGE SCALE GENOMIC DNA]</scope>
    <source>
        <strain evidence="3">TK-2024</strain>
        <tissue evidence="3">Old leaves</tissue>
    </source>
</reference>
<dbReference type="InterPro" id="IPR050905">
    <property type="entry name" value="Plant_NBS-LRR"/>
</dbReference>